<keyword evidence="4" id="KW-0378">Hydrolase</keyword>
<evidence type="ECO:0008006" key="9">
    <source>
        <dbReference type="Google" id="ProtNLM"/>
    </source>
</evidence>
<evidence type="ECO:0000256" key="5">
    <source>
        <dbReference type="ARBA" id="ARBA00023180"/>
    </source>
</evidence>
<name>A0A3N4KB58_9PEZI</name>
<evidence type="ECO:0000256" key="1">
    <source>
        <dbReference type="ARBA" id="ARBA00011079"/>
    </source>
</evidence>
<dbReference type="Proteomes" id="UP000277580">
    <property type="component" value="Unassembled WGS sequence"/>
</dbReference>
<sequence length="526" mass="57675">MEAYLTTGASGSFAERFNGLLILWEHRFYGSSLPTFSSDFSFTPSQLSTYFAHHTIEQALEDVAVFARTFNASVHPSTTPWVFVGGSYPGARAAWARLRNPDIFHASLASSAVVQLQENFWQYFLPVERSMDEQGWQNCSSDMRSFNSWVNDAIDKQNATAVDNWLGRVTGAEGTALWRYFHWDDEGDAWLDRKTNMRAAVGVVFQDFQYVGMDGWLGYFCNQLQLEAAGSSRNFDANSTGIFQDFELDSALDIHAVVIREIWSNLLTQDQIPPVGVNMSDVLISRDCSSLRDQSFCEETINNLSWQWQVCSEFGAFQVGNASRPESLLPKIESVDSWIEDCVSYFGNGMKNGPNIAPLNDRYGGWDMNPSNVMWNDGEFDPWRSVTPHSTTDLAPKRPTTTDIPGNGTAPPDNDVFGFVVPGGFHCPDLGDVVAVRDTSRPPSGPVSGANIAHTVFINALAKWLPDFVEHDVSDASTMPPGSAGGASSSNSGGSTSGGQNDSGAERRVIPVVAAMVAMAVALWVI</sequence>
<organism evidence="7 8">
    <name type="scientific">Morchella conica CCBAS932</name>
    <dbReference type="NCBI Taxonomy" id="1392247"/>
    <lineage>
        <taxon>Eukaryota</taxon>
        <taxon>Fungi</taxon>
        <taxon>Dikarya</taxon>
        <taxon>Ascomycota</taxon>
        <taxon>Pezizomycotina</taxon>
        <taxon>Pezizomycetes</taxon>
        <taxon>Pezizales</taxon>
        <taxon>Morchellaceae</taxon>
        <taxon>Morchella</taxon>
    </lineage>
</organism>
<dbReference type="AlphaFoldDB" id="A0A3N4KB58"/>
<dbReference type="OrthoDB" id="1735038at2759"/>
<accession>A0A3N4KB58</accession>
<feature type="region of interest" description="Disordered" evidence="6">
    <location>
        <begin position="386"/>
        <end position="411"/>
    </location>
</feature>
<reference evidence="7 8" key="1">
    <citation type="journal article" date="2018" name="Nat. Ecol. Evol.">
        <title>Pezizomycetes genomes reveal the molecular basis of ectomycorrhizal truffle lifestyle.</title>
        <authorList>
            <person name="Murat C."/>
            <person name="Payen T."/>
            <person name="Noel B."/>
            <person name="Kuo A."/>
            <person name="Morin E."/>
            <person name="Chen J."/>
            <person name="Kohler A."/>
            <person name="Krizsan K."/>
            <person name="Balestrini R."/>
            <person name="Da Silva C."/>
            <person name="Montanini B."/>
            <person name="Hainaut M."/>
            <person name="Levati E."/>
            <person name="Barry K.W."/>
            <person name="Belfiori B."/>
            <person name="Cichocki N."/>
            <person name="Clum A."/>
            <person name="Dockter R.B."/>
            <person name="Fauchery L."/>
            <person name="Guy J."/>
            <person name="Iotti M."/>
            <person name="Le Tacon F."/>
            <person name="Lindquist E.A."/>
            <person name="Lipzen A."/>
            <person name="Malagnac F."/>
            <person name="Mello A."/>
            <person name="Molinier V."/>
            <person name="Miyauchi S."/>
            <person name="Poulain J."/>
            <person name="Riccioni C."/>
            <person name="Rubini A."/>
            <person name="Sitrit Y."/>
            <person name="Splivallo R."/>
            <person name="Traeger S."/>
            <person name="Wang M."/>
            <person name="Zifcakova L."/>
            <person name="Wipf D."/>
            <person name="Zambonelli A."/>
            <person name="Paolocci F."/>
            <person name="Nowrousian M."/>
            <person name="Ottonello S."/>
            <person name="Baldrian P."/>
            <person name="Spatafora J.W."/>
            <person name="Henrissat B."/>
            <person name="Nagy L.G."/>
            <person name="Aury J.M."/>
            <person name="Wincker P."/>
            <person name="Grigoriev I.V."/>
            <person name="Bonfante P."/>
            <person name="Martin F.M."/>
        </authorList>
    </citation>
    <scope>NUCLEOTIDE SEQUENCE [LARGE SCALE GENOMIC DNA]</scope>
    <source>
        <strain evidence="7 8">CCBAS932</strain>
    </source>
</reference>
<gene>
    <name evidence="7" type="ORF">P167DRAFT_539908</name>
</gene>
<evidence type="ECO:0000256" key="2">
    <source>
        <dbReference type="ARBA" id="ARBA00022670"/>
    </source>
</evidence>
<dbReference type="InterPro" id="IPR008758">
    <property type="entry name" value="Peptidase_S28"/>
</dbReference>
<feature type="region of interest" description="Disordered" evidence="6">
    <location>
        <begin position="475"/>
        <end position="504"/>
    </location>
</feature>
<keyword evidence="3" id="KW-0732">Signal</keyword>
<dbReference type="PANTHER" id="PTHR11010:SF109">
    <property type="entry name" value="PEPTIDASE, FAMILY S28, PUTATIVE (AFU_ORTHOLOGUE AFUA_4G03790)-RELATED"/>
    <property type="match status" value="1"/>
</dbReference>
<dbReference type="EMBL" id="ML119176">
    <property type="protein sequence ID" value="RPB07747.1"/>
    <property type="molecule type" value="Genomic_DNA"/>
</dbReference>
<keyword evidence="2" id="KW-0645">Protease</keyword>
<feature type="compositionally biased region" description="Low complexity" evidence="6">
    <location>
        <begin position="486"/>
        <end position="503"/>
    </location>
</feature>
<dbReference type="GO" id="GO:0008239">
    <property type="term" value="F:dipeptidyl-peptidase activity"/>
    <property type="evidence" value="ECO:0007669"/>
    <property type="project" value="TreeGrafter"/>
</dbReference>
<protein>
    <recommendedName>
        <fullName evidence="9">Peptidase S28</fullName>
    </recommendedName>
</protein>
<evidence type="ECO:0000256" key="4">
    <source>
        <dbReference type="ARBA" id="ARBA00022801"/>
    </source>
</evidence>
<dbReference type="InterPro" id="IPR029058">
    <property type="entry name" value="AB_hydrolase_fold"/>
</dbReference>
<proteinExistence type="inferred from homology"/>
<keyword evidence="5" id="KW-0325">Glycoprotein</keyword>
<evidence type="ECO:0000256" key="3">
    <source>
        <dbReference type="ARBA" id="ARBA00022729"/>
    </source>
</evidence>
<comment type="similarity">
    <text evidence="1">Belongs to the peptidase S28 family.</text>
</comment>
<dbReference type="Gene3D" id="3.40.50.1820">
    <property type="entry name" value="alpha/beta hydrolase"/>
    <property type="match status" value="2"/>
</dbReference>
<feature type="compositionally biased region" description="Polar residues" evidence="6">
    <location>
        <begin position="387"/>
        <end position="404"/>
    </location>
</feature>
<dbReference type="Pfam" id="PF05577">
    <property type="entry name" value="Peptidase_S28"/>
    <property type="match status" value="2"/>
</dbReference>
<dbReference type="GO" id="GO:0070008">
    <property type="term" value="F:serine-type exopeptidase activity"/>
    <property type="evidence" value="ECO:0007669"/>
    <property type="project" value="InterPro"/>
</dbReference>
<dbReference type="PANTHER" id="PTHR11010">
    <property type="entry name" value="PROTEASE S28 PRO-X CARBOXYPEPTIDASE-RELATED"/>
    <property type="match status" value="1"/>
</dbReference>
<evidence type="ECO:0000313" key="8">
    <source>
        <dbReference type="Proteomes" id="UP000277580"/>
    </source>
</evidence>
<evidence type="ECO:0000256" key="6">
    <source>
        <dbReference type="SAM" id="MobiDB-lite"/>
    </source>
</evidence>
<dbReference type="SUPFAM" id="SSF53474">
    <property type="entry name" value="alpha/beta-Hydrolases"/>
    <property type="match status" value="1"/>
</dbReference>
<evidence type="ECO:0000313" key="7">
    <source>
        <dbReference type="EMBL" id="RPB07747.1"/>
    </source>
</evidence>
<dbReference type="InParanoid" id="A0A3N4KB58"/>
<keyword evidence="8" id="KW-1185">Reference proteome</keyword>
<dbReference type="GO" id="GO:0006508">
    <property type="term" value="P:proteolysis"/>
    <property type="evidence" value="ECO:0007669"/>
    <property type="project" value="UniProtKB-KW"/>
</dbReference>